<name>A0ABW5WA59_9PSEU</name>
<keyword evidence="2" id="KW-1185">Reference proteome</keyword>
<sequence>MNDAHRLVLWDIDLTLVDLRGLGGDWYTKALASVAGVSLERMPSFPGRTELAITTELLSAHGIEPTEDLVRAVWQELVALSTETLPSLHDYGHALPGASAALAALAARTGVVQSLVTGNLPEIARHKLSAFDLHGHVDFTIGGYGSLSAHRPDLVAHAVELATSKHGMAFAPEDVVVIGDTPHDVEAALHHGAVAIGVATGRHGADVLHAAGAHIVFHDLSDTEAVLRAILR</sequence>
<proteinExistence type="predicted"/>
<dbReference type="SFLD" id="SFLDG01129">
    <property type="entry name" value="C1.5:_HAD__Beta-PGM__Phosphata"/>
    <property type="match status" value="1"/>
</dbReference>
<protein>
    <submittedName>
        <fullName evidence="1">HAD family hydrolase</fullName>
    </submittedName>
</protein>
<evidence type="ECO:0000313" key="2">
    <source>
        <dbReference type="Proteomes" id="UP001597478"/>
    </source>
</evidence>
<comment type="caution">
    <text evidence="1">The sequence shown here is derived from an EMBL/GenBank/DDBJ whole genome shotgun (WGS) entry which is preliminary data.</text>
</comment>
<dbReference type="RefSeq" id="WP_377384970.1">
    <property type="nucleotide sequence ID" value="NZ_JBHSAN010000004.1"/>
</dbReference>
<dbReference type="Gene3D" id="3.40.50.1000">
    <property type="entry name" value="HAD superfamily/HAD-like"/>
    <property type="match status" value="1"/>
</dbReference>
<dbReference type="EMBL" id="JBHUOF010000013">
    <property type="protein sequence ID" value="MFD2800054.1"/>
    <property type="molecule type" value="Genomic_DNA"/>
</dbReference>
<reference evidence="2" key="1">
    <citation type="journal article" date="2019" name="Int. J. Syst. Evol. Microbiol.">
        <title>The Global Catalogue of Microorganisms (GCM) 10K type strain sequencing project: providing services to taxonomists for standard genome sequencing and annotation.</title>
        <authorList>
            <consortium name="The Broad Institute Genomics Platform"/>
            <consortium name="The Broad Institute Genome Sequencing Center for Infectious Disease"/>
            <person name="Wu L."/>
            <person name="Ma J."/>
        </authorList>
    </citation>
    <scope>NUCLEOTIDE SEQUENCE [LARGE SCALE GENOMIC DNA]</scope>
    <source>
        <strain evidence="2">IBRC-M 10906</strain>
    </source>
</reference>
<gene>
    <name evidence="1" type="ORF">ACFS2C_11680</name>
</gene>
<dbReference type="InterPro" id="IPR023198">
    <property type="entry name" value="PGP-like_dom2"/>
</dbReference>
<dbReference type="InterPro" id="IPR023214">
    <property type="entry name" value="HAD_sf"/>
</dbReference>
<organism evidence="1 2">
    <name type="scientific">Prauserella oleivorans</name>
    <dbReference type="NCBI Taxonomy" id="1478153"/>
    <lineage>
        <taxon>Bacteria</taxon>
        <taxon>Bacillati</taxon>
        <taxon>Actinomycetota</taxon>
        <taxon>Actinomycetes</taxon>
        <taxon>Pseudonocardiales</taxon>
        <taxon>Pseudonocardiaceae</taxon>
        <taxon>Prauserella</taxon>
    </lineage>
</organism>
<dbReference type="GO" id="GO:0016787">
    <property type="term" value="F:hydrolase activity"/>
    <property type="evidence" value="ECO:0007669"/>
    <property type="project" value="UniProtKB-KW"/>
</dbReference>
<evidence type="ECO:0000313" key="1">
    <source>
        <dbReference type="EMBL" id="MFD2800054.1"/>
    </source>
</evidence>
<accession>A0ABW5WA59</accession>
<dbReference type="InterPro" id="IPR036412">
    <property type="entry name" value="HAD-like_sf"/>
</dbReference>
<dbReference type="PANTHER" id="PTHR43434:SF19">
    <property type="entry name" value="PHOSPHONOACETALDEHYDE HYDROLASE"/>
    <property type="match status" value="1"/>
</dbReference>
<dbReference type="Proteomes" id="UP001597478">
    <property type="component" value="Unassembled WGS sequence"/>
</dbReference>
<keyword evidence="1" id="KW-0378">Hydrolase</keyword>
<dbReference type="PANTHER" id="PTHR43434">
    <property type="entry name" value="PHOSPHOGLYCOLATE PHOSPHATASE"/>
    <property type="match status" value="1"/>
</dbReference>
<dbReference type="Gene3D" id="1.10.150.240">
    <property type="entry name" value="Putative phosphatase, domain 2"/>
    <property type="match status" value="1"/>
</dbReference>
<dbReference type="SFLD" id="SFLDS00003">
    <property type="entry name" value="Haloacid_Dehalogenase"/>
    <property type="match status" value="1"/>
</dbReference>
<dbReference type="Pfam" id="PF12710">
    <property type="entry name" value="HAD"/>
    <property type="match status" value="1"/>
</dbReference>
<dbReference type="SUPFAM" id="SSF56784">
    <property type="entry name" value="HAD-like"/>
    <property type="match status" value="1"/>
</dbReference>
<dbReference type="InterPro" id="IPR050155">
    <property type="entry name" value="HAD-like_hydrolase_sf"/>
</dbReference>